<accession>A0A7M7K6Q4</accession>
<dbReference type="EnsemblMetazoa" id="XM_022806293">
    <property type="protein sequence ID" value="XP_022662028"/>
    <property type="gene ID" value="LOC111250690"/>
</dbReference>
<evidence type="ECO:0000313" key="9">
    <source>
        <dbReference type="Proteomes" id="UP000594260"/>
    </source>
</evidence>
<feature type="compositionally biased region" description="Acidic residues" evidence="6">
    <location>
        <begin position="543"/>
        <end position="555"/>
    </location>
</feature>
<dbReference type="GO" id="GO:0003700">
    <property type="term" value="F:DNA-binding transcription factor activity"/>
    <property type="evidence" value="ECO:0007669"/>
    <property type="project" value="InterPro"/>
</dbReference>
<dbReference type="GeneID" id="111250690"/>
<dbReference type="SUPFAM" id="SSF46785">
    <property type="entry name" value="Winged helix' DNA-binding domain"/>
    <property type="match status" value="1"/>
</dbReference>
<comment type="subcellular location">
    <subcellularLocation>
        <location evidence="1">Nucleus</location>
    </subcellularLocation>
</comment>
<feature type="region of interest" description="Disordered" evidence="6">
    <location>
        <begin position="275"/>
        <end position="295"/>
    </location>
</feature>
<name>A0A7M7K6Q4_VARDE</name>
<evidence type="ECO:0000256" key="2">
    <source>
        <dbReference type="ARBA" id="ARBA00006403"/>
    </source>
</evidence>
<evidence type="ECO:0000256" key="6">
    <source>
        <dbReference type="SAM" id="MobiDB-lite"/>
    </source>
</evidence>
<feature type="compositionally biased region" description="Basic residues" evidence="6">
    <location>
        <begin position="178"/>
        <end position="188"/>
    </location>
</feature>
<feature type="region of interest" description="Disordered" evidence="6">
    <location>
        <begin position="375"/>
        <end position="410"/>
    </location>
</feature>
<evidence type="ECO:0000259" key="7">
    <source>
        <dbReference type="SMART" id="SM00415"/>
    </source>
</evidence>
<sequence>MRMSVDVDSSYVTEDSNVETVEEVTCSRSPPPVPEEFDSRLLLGNLSNLRFPLKLWRIVSDCNSGAIQWIYGGTAIAINYQIFEREYLDASKRLFKTNNITSFVRQLNLYGFRKVPKNSKSGQGANGSVMLLSFSSASHSIFHHDSFRSDRPDLLLHVNRRGIKPDGNKKNNSNRTSSRPRREPRRRLTVSSEQTTTTSSDSESSETESSTSVEQVIEDGIVELDQAELIIPLGGQEVVTSATNSSIGNHGCNTGGGHEVGDLIPLPLHDSSVSQKTKRKTQHQPRHIEAKRVRVKSESAAVGQHSYHQQIHQHQLPAQHQGHHNQLPHAGGSNVGHHHRNGHQGGGIVRSSSLSSSASLHQLVAEEFIRKVRSTSESKDDFECCHDSNGSATYSAVEDEGEGEDEEDDNEIRVKTNNRQFIFDLKGVGSGQSSSGNRERVRVERLSRHFEPAEVEIKQDMDEMHEEEVVEEVIMSDDAIKEEVVEEEDEEEYMPLHDGVVQHVVEDVVLHEEVVEHDDEHVESGFAAGRGGQDDDEVLEQEVDDDDDGIEEADDVPVSSTSKADEYYADEHNTARALLSLTCAKLQRDVSGMKAVMEPTTLTTAGMS</sequence>
<reference evidence="8" key="1">
    <citation type="submission" date="2021-01" db="UniProtKB">
        <authorList>
            <consortium name="EnsemblMetazoa"/>
        </authorList>
    </citation>
    <scope>IDENTIFICATION</scope>
</reference>
<dbReference type="InterPro" id="IPR000232">
    <property type="entry name" value="HSF_DNA-bd"/>
</dbReference>
<dbReference type="PANTHER" id="PTHR10015">
    <property type="entry name" value="HEAT SHOCK TRANSCRIPTION FACTOR"/>
    <property type="match status" value="1"/>
</dbReference>
<dbReference type="Gene3D" id="1.10.10.10">
    <property type="entry name" value="Winged helix-like DNA-binding domain superfamily/Winged helix DNA-binding domain"/>
    <property type="match status" value="1"/>
</dbReference>
<dbReference type="AlphaFoldDB" id="A0A7M7K6Q4"/>
<feature type="compositionally biased region" description="Basic and acidic residues" evidence="6">
    <location>
        <begin position="286"/>
        <end position="295"/>
    </location>
</feature>
<dbReference type="RefSeq" id="XP_022662028.1">
    <property type="nucleotide sequence ID" value="XM_022806293.1"/>
</dbReference>
<dbReference type="InParanoid" id="A0A7M7K6Q4"/>
<evidence type="ECO:0000313" key="8">
    <source>
        <dbReference type="EnsemblMetazoa" id="XP_022662028"/>
    </source>
</evidence>
<feature type="compositionally biased region" description="Low complexity" evidence="6">
    <location>
        <begin position="189"/>
        <end position="214"/>
    </location>
</feature>
<feature type="region of interest" description="Disordered" evidence="6">
    <location>
        <begin position="317"/>
        <end position="353"/>
    </location>
</feature>
<dbReference type="EnsemblMetazoa" id="XM_022806292">
    <property type="protein sequence ID" value="XP_022662027"/>
    <property type="gene ID" value="LOC111250690"/>
</dbReference>
<dbReference type="InterPro" id="IPR036388">
    <property type="entry name" value="WH-like_DNA-bd_sf"/>
</dbReference>
<dbReference type="PANTHER" id="PTHR10015:SF465">
    <property type="entry name" value="HSF-TYPE DNA-BINDING DOMAIN-CONTAINING PROTEIN"/>
    <property type="match status" value="1"/>
</dbReference>
<dbReference type="KEGG" id="vde:111250690"/>
<comment type="similarity">
    <text evidence="2 5">Belongs to the HSF family.</text>
</comment>
<feature type="region of interest" description="Disordered" evidence="6">
    <location>
        <begin position="543"/>
        <end position="567"/>
    </location>
</feature>
<feature type="compositionally biased region" description="Basic residues" evidence="6">
    <location>
        <begin position="276"/>
        <end position="285"/>
    </location>
</feature>
<dbReference type="Pfam" id="PF00447">
    <property type="entry name" value="HSF_DNA-bind"/>
    <property type="match status" value="1"/>
</dbReference>
<evidence type="ECO:0000256" key="3">
    <source>
        <dbReference type="ARBA" id="ARBA00023125"/>
    </source>
</evidence>
<feature type="compositionally biased region" description="Acidic residues" evidence="6">
    <location>
        <begin position="397"/>
        <end position="410"/>
    </location>
</feature>
<dbReference type="GO" id="GO:0043565">
    <property type="term" value="F:sequence-specific DNA binding"/>
    <property type="evidence" value="ECO:0007669"/>
    <property type="project" value="InterPro"/>
</dbReference>
<feature type="domain" description="HSF-type DNA-binding" evidence="7">
    <location>
        <begin position="47"/>
        <end position="161"/>
    </location>
</feature>
<dbReference type="OrthoDB" id="6418155at2759"/>
<evidence type="ECO:0000256" key="1">
    <source>
        <dbReference type="ARBA" id="ARBA00004123"/>
    </source>
</evidence>
<feature type="compositionally biased region" description="Basic and acidic residues" evidence="6">
    <location>
        <begin position="375"/>
        <end position="386"/>
    </location>
</feature>
<organism evidence="8 9">
    <name type="scientific">Varroa destructor</name>
    <name type="common">Honeybee mite</name>
    <dbReference type="NCBI Taxonomy" id="109461"/>
    <lineage>
        <taxon>Eukaryota</taxon>
        <taxon>Metazoa</taxon>
        <taxon>Ecdysozoa</taxon>
        <taxon>Arthropoda</taxon>
        <taxon>Chelicerata</taxon>
        <taxon>Arachnida</taxon>
        <taxon>Acari</taxon>
        <taxon>Parasitiformes</taxon>
        <taxon>Mesostigmata</taxon>
        <taxon>Gamasina</taxon>
        <taxon>Dermanyssoidea</taxon>
        <taxon>Varroidae</taxon>
        <taxon>Varroa</taxon>
    </lineage>
</organism>
<proteinExistence type="inferred from homology"/>
<protein>
    <recommendedName>
        <fullName evidence="7">HSF-type DNA-binding domain-containing protein</fullName>
    </recommendedName>
</protein>
<keyword evidence="3" id="KW-0238">DNA-binding</keyword>
<keyword evidence="4" id="KW-0539">Nucleus</keyword>
<evidence type="ECO:0000256" key="4">
    <source>
        <dbReference type="ARBA" id="ARBA00023242"/>
    </source>
</evidence>
<dbReference type="GO" id="GO:0005634">
    <property type="term" value="C:nucleus"/>
    <property type="evidence" value="ECO:0007669"/>
    <property type="project" value="UniProtKB-SubCell"/>
</dbReference>
<dbReference type="RefSeq" id="XP_022662027.1">
    <property type="nucleotide sequence ID" value="XM_022806292.1"/>
</dbReference>
<dbReference type="SMART" id="SM00415">
    <property type="entry name" value="HSF"/>
    <property type="match status" value="1"/>
</dbReference>
<feature type="region of interest" description="Disordered" evidence="6">
    <location>
        <begin position="160"/>
        <end position="214"/>
    </location>
</feature>
<dbReference type="InterPro" id="IPR036390">
    <property type="entry name" value="WH_DNA-bd_sf"/>
</dbReference>
<keyword evidence="9" id="KW-1185">Reference proteome</keyword>
<evidence type="ECO:0000256" key="5">
    <source>
        <dbReference type="RuleBase" id="RU004020"/>
    </source>
</evidence>
<dbReference type="Proteomes" id="UP000594260">
    <property type="component" value="Unplaced"/>
</dbReference>